<sequence length="63" mass="7191">MLMSRHLIEDELAEGRLLQPFGPELADGAFFLAYPESCRSDPTILPLRDWVMELPRRLSESSS</sequence>
<proteinExistence type="predicted"/>
<dbReference type="AlphaFoldDB" id="A0A3S0Y6W0"/>
<dbReference type="OrthoDB" id="6787458at2"/>
<dbReference type="SUPFAM" id="SSF53850">
    <property type="entry name" value="Periplasmic binding protein-like II"/>
    <property type="match status" value="1"/>
</dbReference>
<reference evidence="1 2" key="1">
    <citation type="submission" date="2018-12" db="EMBL/GenBank/DDBJ databases">
        <title>three novel Halomonas strain isolated from plants.</title>
        <authorList>
            <person name="Sun C."/>
        </authorList>
    </citation>
    <scope>NUCLEOTIDE SEQUENCE [LARGE SCALE GENOMIC DNA]</scope>
    <source>
        <strain evidence="1 2">JCM 18142</strain>
    </source>
</reference>
<evidence type="ECO:0000313" key="2">
    <source>
        <dbReference type="Proteomes" id="UP000287023"/>
    </source>
</evidence>
<dbReference type="EMBL" id="RZHF01000014">
    <property type="protein sequence ID" value="RUR31684.1"/>
    <property type="molecule type" value="Genomic_DNA"/>
</dbReference>
<protein>
    <recommendedName>
        <fullName evidence="3">LysR substrate-binding domain-containing protein</fullName>
    </recommendedName>
</protein>
<accession>A0A3S0Y6W0</accession>
<gene>
    <name evidence="1" type="ORF">ELY38_09470</name>
</gene>
<organism evidence="1 2">
    <name type="scientific">Vreelandella nanhaiensis</name>
    <dbReference type="NCBI Taxonomy" id="1258546"/>
    <lineage>
        <taxon>Bacteria</taxon>
        <taxon>Pseudomonadati</taxon>
        <taxon>Pseudomonadota</taxon>
        <taxon>Gammaproteobacteria</taxon>
        <taxon>Oceanospirillales</taxon>
        <taxon>Halomonadaceae</taxon>
        <taxon>Vreelandella</taxon>
    </lineage>
</organism>
<comment type="caution">
    <text evidence="1">The sequence shown here is derived from an EMBL/GenBank/DDBJ whole genome shotgun (WGS) entry which is preliminary data.</text>
</comment>
<dbReference type="Proteomes" id="UP000287023">
    <property type="component" value="Unassembled WGS sequence"/>
</dbReference>
<evidence type="ECO:0008006" key="3">
    <source>
        <dbReference type="Google" id="ProtNLM"/>
    </source>
</evidence>
<keyword evidence="2" id="KW-1185">Reference proteome</keyword>
<dbReference type="Gene3D" id="3.40.190.10">
    <property type="entry name" value="Periplasmic binding protein-like II"/>
    <property type="match status" value="2"/>
</dbReference>
<name>A0A3S0Y6W0_9GAMM</name>
<evidence type="ECO:0000313" key="1">
    <source>
        <dbReference type="EMBL" id="RUR31684.1"/>
    </source>
</evidence>